<dbReference type="GO" id="GO:0043386">
    <property type="term" value="P:mycotoxin biosynthetic process"/>
    <property type="evidence" value="ECO:0007669"/>
    <property type="project" value="InterPro"/>
</dbReference>
<dbReference type="Proteomes" id="UP000799441">
    <property type="component" value="Unassembled WGS sequence"/>
</dbReference>
<evidence type="ECO:0000313" key="7">
    <source>
        <dbReference type="Proteomes" id="UP000799441"/>
    </source>
</evidence>
<comment type="caution">
    <text evidence="6">The sequence shown here is derived from an EMBL/GenBank/DDBJ whole genome shotgun (WGS) entry which is preliminary data.</text>
</comment>
<evidence type="ECO:0000256" key="1">
    <source>
        <dbReference type="ARBA" id="ARBA00004685"/>
    </source>
</evidence>
<feature type="transmembrane region" description="Helical" evidence="5">
    <location>
        <begin position="43"/>
        <end position="65"/>
    </location>
</feature>
<dbReference type="PANTHER" id="PTHR33365:SF11">
    <property type="entry name" value="TAT PATHWAY SIGNAL SEQUENCE"/>
    <property type="match status" value="1"/>
</dbReference>
<dbReference type="OrthoDB" id="3687641at2759"/>
<protein>
    <recommendedName>
        <fullName evidence="8">Oxidase ustYa</fullName>
    </recommendedName>
</protein>
<organism evidence="6 7">
    <name type="scientific">Polychaeton citri CBS 116435</name>
    <dbReference type="NCBI Taxonomy" id="1314669"/>
    <lineage>
        <taxon>Eukaryota</taxon>
        <taxon>Fungi</taxon>
        <taxon>Dikarya</taxon>
        <taxon>Ascomycota</taxon>
        <taxon>Pezizomycotina</taxon>
        <taxon>Dothideomycetes</taxon>
        <taxon>Dothideomycetidae</taxon>
        <taxon>Capnodiales</taxon>
        <taxon>Capnodiaceae</taxon>
        <taxon>Polychaeton</taxon>
    </lineage>
</organism>
<accession>A0A9P4UQT2</accession>
<keyword evidence="7" id="KW-1185">Reference proteome</keyword>
<evidence type="ECO:0000256" key="2">
    <source>
        <dbReference type="ARBA" id="ARBA00023002"/>
    </source>
</evidence>
<proteinExistence type="inferred from homology"/>
<keyword evidence="2" id="KW-0560">Oxidoreductase</keyword>
<evidence type="ECO:0008006" key="8">
    <source>
        <dbReference type="Google" id="ProtNLM"/>
    </source>
</evidence>
<dbReference type="EMBL" id="MU003769">
    <property type="protein sequence ID" value="KAF2724872.1"/>
    <property type="molecule type" value="Genomic_DNA"/>
</dbReference>
<sequence length="267" mass="29842">MMLPPASPVLTKLATEMDTAASNKEAFDSLPNLPEPYSHRRHIWRRLSITLLVLFVGTTACFLALRLSVSSRSSLSQPWSLPGLDDELGNPPNPFLTVQDSLHTKTFVNRQEFQDTGNMGDILWERLLPSNGGFVIRRLEDGTVDQENSGAVTVFHQLHCLNAIRMTLKMLNATVQGDMKKGDVRLAGHDHVWHCLDYVAQGVTCRADWTLERLNSPTGTDGWGVMHQCQDFEGFKAHGEARGIWDQFTSPESEGGDDGRRDHTHVH</sequence>
<dbReference type="PANTHER" id="PTHR33365">
    <property type="entry name" value="YALI0B05434P"/>
    <property type="match status" value="1"/>
</dbReference>
<reference evidence="6" key="1">
    <citation type="journal article" date="2020" name="Stud. Mycol.">
        <title>101 Dothideomycetes genomes: a test case for predicting lifestyles and emergence of pathogens.</title>
        <authorList>
            <person name="Haridas S."/>
            <person name="Albert R."/>
            <person name="Binder M."/>
            <person name="Bloem J."/>
            <person name="Labutti K."/>
            <person name="Salamov A."/>
            <person name="Andreopoulos B."/>
            <person name="Baker S."/>
            <person name="Barry K."/>
            <person name="Bills G."/>
            <person name="Bluhm B."/>
            <person name="Cannon C."/>
            <person name="Castanera R."/>
            <person name="Culley D."/>
            <person name="Daum C."/>
            <person name="Ezra D."/>
            <person name="Gonzalez J."/>
            <person name="Henrissat B."/>
            <person name="Kuo A."/>
            <person name="Liang C."/>
            <person name="Lipzen A."/>
            <person name="Lutzoni F."/>
            <person name="Magnuson J."/>
            <person name="Mondo S."/>
            <person name="Nolan M."/>
            <person name="Ohm R."/>
            <person name="Pangilinan J."/>
            <person name="Park H.-J."/>
            <person name="Ramirez L."/>
            <person name="Alfaro M."/>
            <person name="Sun H."/>
            <person name="Tritt A."/>
            <person name="Yoshinaga Y."/>
            <person name="Zwiers L.-H."/>
            <person name="Turgeon B."/>
            <person name="Goodwin S."/>
            <person name="Spatafora J."/>
            <person name="Crous P."/>
            <person name="Grigoriev I."/>
        </authorList>
    </citation>
    <scope>NUCLEOTIDE SEQUENCE</scope>
    <source>
        <strain evidence="6">CBS 116435</strain>
    </source>
</reference>
<comment type="similarity">
    <text evidence="3">Belongs to the ustYa family.</text>
</comment>
<evidence type="ECO:0000256" key="3">
    <source>
        <dbReference type="ARBA" id="ARBA00035112"/>
    </source>
</evidence>
<comment type="pathway">
    <text evidence="1">Mycotoxin biosynthesis.</text>
</comment>
<keyword evidence="5" id="KW-0812">Transmembrane</keyword>
<evidence type="ECO:0000256" key="5">
    <source>
        <dbReference type="SAM" id="Phobius"/>
    </source>
</evidence>
<dbReference type="GO" id="GO:0016491">
    <property type="term" value="F:oxidoreductase activity"/>
    <property type="evidence" value="ECO:0007669"/>
    <property type="project" value="UniProtKB-KW"/>
</dbReference>
<name>A0A9P4UQT2_9PEZI</name>
<evidence type="ECO:0000256" key="4">
    <source>
        <dbReference type="SAM" id="MobiDB-lite"/>
    </source>
</evidence>
<feature type="region of interest" description="Disordered" evidence="4">
    <location>
        <begin position="247"/>
        <end position="267"/>
    </location>
</feature>
<dbReference type="Pfam" id="PF11807">
    <property type="entry name" value="UstYa"/>
    <property type="match status" value="1"/>
</dbReference>
<keyword evidence="5" id="KW-1133">Transmembrane helix</keyword>
<dbReference type="AlphaFoldDB" id="A0A9P4UQT2"/>
<keyword evidence="5" id="KW-0472">Membrane</keyword>
<dbReference type="InterPro" id="IPR021765">
    <property type="entry name" value="UstYa-like"/>
</dbReference>
<gene>
    <name evidence="6" type="ORF">K431DRAFT_281348</name>
</gene>
<evidence type="ECO:0000313" key="6">
    <source>
        <dbReference type="EMBL" id="KAF2724872.1"/>
    </source>
</evidence>